<protein>
    <submittedName>
        <fullName evidence="2">Uncharacterized protein</fullName>
    </submittedName>
</protein>
<keyword evidence="3" id="KW-1185">Reference proteome</keyword>
<feature type="transmembrane region" description="Helical" evidence="1">
    <location>
        <begin position="194"/>
        <end position="213"/>
    </location>
</feature>
<feature type="transmembrane region" description="Helical" evidence="1">
    <location>
        <begin position="58"/>
        <end position="79"/>
    </location>
</feature>
<evidence type="ECO:0000256" key="1">
    <source>
        <dbReference type="SAM" id="Phobius"/>
    </source>
</evidence>
<keyword evidence="1" id="KW-1133">Transmembrane helix</keyword>
<organism evidence="2 3">
    <name type="scientific">Fonsecaea monophora</name>
    <dbReference type="NCBI Taxonomy" id="254056"/>
    <lineage>
        <taxon>Eukaryota</taxon>
        <taxon>Fungi</taxon>
        <taxon>Dikarya</taxon>
        <taxon>Ascomycota</taxon>
        <taxon>Pezizomycotina</taxon>
        <taxon>Eurotiomycetes</taxon>
        <taxon>Chaetothyriomycetidae</taxon>
        <taxon>Chaetothyriales</taxon>
        <taxon>Herpotrichiellaceae</taxon>
        <taxon>Fonsecaea</taxon>
    </lineage>
</organism>
<sequence length="434" mass="48670">MIIQLGTITTLSAYPDTLILVLTLDRVSTIVISPENMFAIVYSTLWMHMYLSMFRQTVWCLSLTATPFLLMSTSLSVYVNQCTSAANLIFVSMITSGLYIKFTYEYSTFSLSTALKMDGNTSAAKLMTGHSDVLSPPLEMVSPPDQSRNHQHDPGLGHDDGGFCTRVSTLSIHVMLVKMELDTDWTGDTSVIPYTYFFAYFYMTVSMVLHMVLREGLSLATHFAVHDHLHPHENPLAPLFDAERASALDVQTSTAPVHNVTTVGQYRIYHTMYRTDRTILVVAACLSLTALHWVRRAARERMDVGSKLEEAWSSSALRFLRTLSFSLRSFSSTVFPHKAVKISLSPFEVAKTLHYSTVVDDRTGTIIPYSVLDVDNRKRPDRAPQSGSNLSADELVKILGSRKVRYGEVTPNILGLGWAWSSVPTQPRRERLYD</sequence>
<dbReference type="GeneID" id="34604273"/>
<feature type="transmembrane region" description="Helical" evidence="1">
    <location>
        <begin position="85"/>
        <end position="102"/>
    </location>
</feature>
<feature type="transmembrane region" description="Helical" evidence="1">
    <location>
        <begin position="277"/>
        <end position="294"/>
    </location>
</feature>
<comment type="caution">
    <text evidence="2">The sequence shown here is derived from an EMBL/GenBank/DDBJ whole genome shotgun (WGS) entry which is preliminary data.</text>
</comment>
<dbReference type="OrthoDB" id="5357734at2759"/>
<dbReference type="EMBL" id="LVKK01000086">
    <property type="protein sequence ID" value="OAG36660.1"/>
    <property type="molecule type" value="Genomic_DNA"/>
</dbReference>
<proteinExistence type="predicted"/>
<accession>A0A177EZI3</accession>
<dbReference type="Proteomes" id="UP000077002">
    <property type="component" value="Unassembled WGS sequence"/>
</dbReference>
<dbReference type="RefSeq" id="XP_022508612.1">
    <property type="nucleotide sequence ID" value="XM_022659073.1"/>
</dbReference>
<name>A0A177EZI3_9EURO</name>
<evidence type="ECO:0000313" key="2">
    <source>
        <dbReference type="EMBL" id="OAG36660.1"/>
    </source>
</evidence>
<evidence type="ECO:0000313" key="3">
    <source>
        <dbReference type="Proteomes" id="UP000077002"/>
    </source>
</evidence>
<gene>
    <name evidence="2" type="ORF">AYO21_09135</name>
</gene>
<keyword evidence="1" id="KW-0472">Membrane</keyword>
<reference evidence="2 3" key="1">
    <citation type="submission" date="2016-03" db="EMBL/GenBank/DDBJ databases">
        <title>Draft genome sequence of the Fonsecaea monophora CBS 269.37.</title>
        <authorList>
            <person name="Bombassaro A."/>
            <person name="Vinicius W.A."/>
            <person name="De Hoog S."/>
            <person name="Sun J."/>
            <person name="Souza E.M."/>
            <person name="Raittz R.T."/>
            <person name="Costa F."/>
            <person name="Leao A.C."/>
            <person name="Tadra-Sfeir M.Z."/>
            <person name="Baura V."/>
            <person name="Balsanelli E."/>
            <person name="Pedrosa F.O."/>
            <person name="Moreno L.F."/>
            <person name="Steffens M.B."/>
            <person name="Xi L."/>
            <person name="Bocca A.L."/>
            <person name="Felipe M.S."/>
            <person name="Teixeira M."/>
            <person name="Telles Filho F.Q."/>
            <person name="Azevedo C.M."/>
            <person name="Gomes R."/>
            <person name="Vicente V.A."/>
        </authorList>
    </citation>
    <scope>NUCLEOTIDE SEQUENCE [LARGE SCALE GENOMIC DNA]</scope>
    <source>
        <strain evidence="2 3">CBS 269.37</strain>
    </source>
</reference>
<keyword evidence="1" id="KW-0812">Transmembrane</keyword>
<dbReference type="AlphaFoldDB" id="A0A177EZI3"/>